<evidence type="ECO:0000256" key="1">
    <source>
        <dbReference type="ARBA" id="ARBA00008694"/>
    </source>
</evidence>
<dbReference type="GO" id="GO:0008080">
    <property type="term" value="F:N-acetyltransferase activity"/>
    <property type="evidence" value="ECO:0007669"/>
    <property type="project" value="TreeGrafter"/>
</dbReference>
<organism evidence="5 6">
    <name type="scientific">Microbacterium kyungheense</name>
    <dbReference type="NCBI Taxonomy" id="1263636"/>
    <lineage>
        <taxon>Bacteria</taxon>
        <taxon>Bacillati</taxon>
        <taxon>Actinomycetota</taxon>
        <taxon>Actinomycetes</taxon>
        <taxon>Micrococcales</taxon>
        <taxon>Microbacteriaceae</taxon>
        <taxon>Microbacterium</taxon>
    </lineage>
</organism>
<accession>A0A543F0H9</accession>
<dbReference type="InterPro" id="IPR016181">
    <property type="entry name" value="Acyl_CoA_acyltransferase"/>
</dbReference>
<dbReference type="SUPFAM" id="SSF55729">
    <property type="entry name" value="Acyl-CoA N-acyltransferases (Nat)"/>
    <property type="match status" value="1"/>
</dbReference>
<dbReference type="EMBL" id="VFPE01000002">
    <property type="protein sequence ID" value="TQM27341.1"/>
    <property type="molecule type" value="Genomic_DNA"/>
</dbReference>
<dbReference type="Pfam" id="PF00583">
    <property type="entry name" value="Acetyltransf_1"/>
    <property type="match status" value="1"/>
</dbReference>
<comment type="caution">
    <text evidence="5">The sequence shown here is derived from an EMBL/GenBank/DDBJ whole genome shotgun (WGS) entry which is preliminary data.</text>
</comment>
<dbReference type="InterPro" id="IPR000182">
    <property type="entry name" value="GNAT_dom"/>
</dbReference>
<evidence type="ECO:0000256" key="3">
    <source>
        <dbReference type="ARBA" id="ARBA00023315"/>
    </source>
</evidence>
<dbReference type="AlphaFoldDB" id="A0A543F0H9"/>
<protein>
    <submittedName>
        <fullName evidence="5">Ribosomal protein S18 acetylase RimI-like enzyme</fullName>
    </submittedName>
</protein>
<dbReference type="InterPro" id="IPR051016">
    <property type="entry name" value="Diverse_Substrate_AcTransf"/>
</dbReference>
<reference evidence="5 6" key="1">
    <citation type="submission" date="2019-06" db="EMBL/GenBank/DDBJ databases">
        <title>Sequencing the genomes of 1000 actinobacteria strains.</title>
        <authorList>
            <person name="Klenk H.-P."/>
        </authorList>
    </citation>
    <scope>NUCLEOTIDE SEQUENCE [LARGE SCALE GENOMIC DNA]</scope>
    <source>
        <strain evidence="5 6">DSM 105492</strain>
    </source>
</reference>
<evidence type="ECO:0000313" key="6">
    <source>
        <dbReference type="Proteomes" id="UP000320235"/>
    </source>
</evidence>
<proteinExistence type="inferred from homology"/>
<dbReference type="Proteomes" id="UP000320235">
    <property type="component" value="Unassembled WGS sequence"/>
</dbReference>
<dbReference type="PANTHER" id="PTHR10545">
    <property type="entry name" value="DIAMINE N-ACETYLTRANSFERASE"/>
    <property type="match status" value="1"/>
</dbReference>
<gene>
    <name evidence="5" type="ORF">FB391_1353</name>
</gene>
<keyword evidence="5" id="KW-0689">Ribosomal protein</keyword>
<name>A0A543F0H9_9MICO</name>
<keyword evidence="5" id="KW-0687">Ribonucleoprotein</keyword>
<feature type="domain" description="N-acetyltransferase" evidence="4">
    <location>
        <begin position="26"/>
        <end position="184"/>
    </location>
</feature>
<keyword evidence="3" id="KW-0012">Acyltransferase</keyword>
<keyword evidence="6" id="KW-1185">Reference proteome</keyword>
<sequence>MMPASGTGRPPGTLDRVNPRTLAAGSVLREARPGDEPGILACIRALAEYEREPDAVENTVEALRETLFGPAPQAFGHVVEREGVVVGIALWFVTYSTWTGRHGIWLEDLIVLPEHRAAGYGKALIASLAAVCAERGYSRLEWTVLDWNEPALGFYRSIGAEPMDEWTTQRMSGDALTALAAVLD</sequence>
<evidence type="ECO:0000313" key="5">
    <source>
        <dbReference type="EMBL" id="TQM27341.1"/>
    </source>
</evidence>
<dbReference type="PROSITE" id="PS51186">
    <property type="entry name" value="GNAT"/>
    <property type="match status" value="1"/>
</dbReference>
<evidence type="ECO:0000256" key="2">
    <source>
        <dbReference type="ARBA" id="ARBA00022679"/>
    </source>
</evidence>
<dbReference type="CDD" id="cd04301">
    <property type="entry name" value="NAT_SF"/>
    <property type="match status" value="1"/>
</dbReference>
<evidence type="ECO:0000259" key="4">
    <source>
        <dbReference type="PROSITE" id="PS51186"/>
    </source>
</evidence>
<dbReference type="PANTHER" id="PTHR10545:SF29">
    <property type="entry name" value="GH14572P-RELATED"/>
    <property type="match status" value="1"/>
</dbReference>
<dbReference type="GO" id="GO:0005840">
    <property type="term" value="C:ribosome"/>
    <property type="evidence" value="ECO:0007669"/>
    <property type="project" value="UniProtKB-KW"/>
</dbReference>
<comment type="similarity">
    <text evidence="1">Belongs to the acetyltransferase family.</text>
</comment>
<dbReference type="FunFam" id="3.40.630.30:FF:000064">
    <property type="entry name" value="GNAT family acetyltransferase"/>
    <property type="match status" value="1"/>
</dbReference>
<keyword evidence="2" id="KW-0808">Transferase</keyword>
<dbReference type="Gene3D" id="3.40.630.30">
    <property type="match status" value="1"/>
</dbReference>